<dbReference type="SUPFAM" id="SSF51730">
    <property type="entry name" value="FAD-linked oxidoreductase"/>
    <property type="match status" value="1"/>
</dbReference>
<dbReference type="RefSeq" id="WP_108604574.1">
    <property type="nucleotide sequence ID" value="NZ_CP026604.1"/>
</dbReference>
<dbReference type="OrthoDB" id="9803687at2"/>
<evidence type="ECO:0000256" key="1">
    <source>
        <dbReference type="ARBA" id="ARBA00001974"/>
    </source>
</evidence>
<sequence>MKVSFEVVPRTEDATREQLEFVQQHLPQVNTINVPDLLRLPIRSWEGANFIDRNQYDFIPHVRAIDFNRPEKRLQKLIHAYQLDKVLIVSGDPPPDMSHRVYDTKVLDLIADIRADFPDIKIYCGFDPYRSSVKQEKEYIQQKFDVGCDYILSQPFFDMRLLEVYSDFLPPEKTFWGISPVVTEKSQAYWERMNHVVFPSSFDASYEWNIDFTQQVIEHSAKVGSHIYFMPIRIDLERYFKPVAAALAKI</sequence>
<dbReference type="AlphaFoldDB" id="A0A2S0VWC3"/>
<dbReference type="EMBL" id="CP026604">
    <property type="protein sequence ID" value="AWB68519.1"/>
    <property type="molecule type" value="Genomic_DNA"/>
</dbReference>
<dbReference type="GO" id="GO:0006555">
    <property type="term" value="P:methionine metabolic process"/>
    <property type="evidence" value="ECO:0007669"/>
    <property type="project" value="InterPro"/>
</dbReference>
<dbReference type="UniPathway" id="UPA00193"/>
<dbReference type="Proteomes" id="UP000244441">
    <property type="component" value="Chromosome"/>
</dbReference>
<keyword evidence="4 6" id="KW-0274">FAD</keyword>
<name>A0A2S0VWC3_9ALTE</name>
<dbReference type="Pfam" id="PF02219">
    <property type="entry name" value="MTHFR"/>
    <property type="match status" value="1"/>
</dbReference>
<dbReference type="InterPro" id="IPR029041">
    <property type="entry name" value="FAD-linked_oxidoreductase-like"/>
</dbReference>
<dbReference type="GO" id="GO:0035999">
    <property type="term" value="P:tetrahydrofolate interconversion"/>
    <property type="evidence" value="ECO:0007669"/>
    <property type="project" value="UniProtKB-UniPathway"/>
</dbReference>
<comment type="similarity">
    <text evidence="6">Belongs to the methylenetetrahydrofolate reductase family.</text>
</comment>
<comment type="pathway">
    <text evidence="2 6">One-carbon metabolism; tetrahydrofolate interconversion.</text>
</comment>
<evidence type="ECO:0000256" key="6">
    <source>
        <dbReference type="RuleBase" id="RU003862"/>
    </source>
</evidence>
<evidence type="ECO:0000256" key="5">
    <source>
        <dbReference type="ARBA" id="ARBA00023002"/>
    </source>
</evidence>
<evidence type="ECO:0000256" key="2">
    <source>
        <dbReference type="ARBA" id="ARBA00004777"/>
    </source>
</evidence>
<gene>
    <name evidence="7" type="ORF">C2869_19875</name>
</gene>
<dbReference type="Gene3D" id="3.20.20.220">
    <property type="match status" value="1"/>
</dbReference>
<keyword evidence="5 6" id="KW-0560">Oxidoreductase</keyword>
<keyword evidence="3 6" id="KW-0285">Flavoprotein</keyword>
<evidence type="ECO:0000313" key="8">
    <source>
        <dbReference type="Proteomes" id="UP000244441"/>
    </source>
</evidence>
<protein>
    <recommendedName>
        <fullName evidence="6">Methylenetetrahydrofolate reductase</fullName>
    </recommendedName>
</protein>
<accession>A0A2S0VWC3</accession>
<evidence type="ECO:0000313" key="7">
    <source>
        <dbReference type="EMBL" id="AWB68519.1"/>
    </source>
</evidence>
<dbReference type="KEGG" id="cate:C2869_19875"/>
<evidence type="ECO:0000256" key="4">
    <source>
        <dbReference type="ARBA" id="ARBA00022827"/>
    </source>
</evidence>
<evidence type="ECO:0000256" key="3">
    <source>
        <dbReference type="ARBA" id="ARBA00022630"/>
    </source>
</evidence>
<keyword evidence="8" id="KW-1185">Reference proteome</keyword>
<dbReference type="GO" id="GO:0004489">
    <property type="term" value="F:methylenetetrahydrofolate reductase [NAD(P)H] activity"/>
    <property type="evidence" value="ECO:0007669"/>
    <property type="project" value="InterPro"/>
</dbReference>
<organism evidence="7 8">
    <name type="scientific">Saccharobesus litoralis</name>
    <dbReference type="NCBI Taxonomy" id="2172099"/>
    <lineage>
        <taxon>Bacteria</taxon>
        <taxon>Pseudomonadati</taxon>
        <taxon>Pseudomonadota</taxon>
        <taxon>Gammaproteobacteria</taxon>
        <taxon>Alteromonadales</taxon>
        <taxon>Alteromonadaceae</taxon>
        <taxon>Saccharobesus</taxon>
    </lineage>
</organism>
<dbReference type="InterPro" id="IPR003171">
    <property type="entry name" value="Mehydrof_redctse-like"/>
</dbReference>
<comment type="cofactor">
    <cofactor evidence="1 6">
        <name>FAD</name>
        <dbReference type="ChEBI" id="CHEBI:57692"/>
    </cofactor>
</comment>
<proteinExistence type="inferred from homology"/>
<reference evidence="7 8" key="1">
    <citation type="submission" date="2018-01" db="EMBL/GenBank/DDBJ databases">
        <title>Genome sequence of a Cantenovulum-like bacteria.</title>
        <authorList>
            <person name="Tan W.R."/>
            <person name="Lau N.-S."/>
            <person name="Go F."/>
            <person name="Amirul A.-A.A."/>
        </authorList>
    </citation>
    <scope>NUCLEOTIDE SEQUENCE [LARGE SCALE GENOMIC DNA]</scope>
    <source>
        <strain evidence="7 8">CCB-QB4</strain>
    </source>
</reference>